<sequence>MEEKLGTTKMCKCTQSQ</sequence>
<name>A0A7J9K3N0_9ROSI</name>
<comment type="caution">
    <text evidence="1">The sequence shown here is derived from an EMBL/GenBank/DDBJ whole genome shotgun (WGS) entry which is preliminary data.</text>
</comment>
<gene>
    <name evidence="1" type="ORF">Goarm_003566</name>
</gene>
<keyword evidence="2" id="KW-1185">Reference proteome</keyword>
<protein>
    <submittedName>
        <fullName evidence="1">Uncharacterized protein</fullName>
    </submittedName>
</protein>
<dbReference type="EMBL" id="JABFAE010000011">
    <property type="protein sequence ID" value="MBA0841048.1"/>
    <property type="molecule type" value="Genomic_DNA"/>
</dbReference>
<evidence type="ECO:0000313" key="2">
    <source>
        <dbReference type="Proteomes" id="UP000593575"/>
    </source>
</evidence>
<reference evidence="1 2" key="1">
    <citation type="journal article" date="2019" name="Genome Biol. Evol.">
        <title>Insights into the evolution of the New World diploid cottons (Gossypium, subgenus Houzingenia) based on genome sequencing.</title>
        <authorList>
            <person name="Grover C.E."/>
            <person name="Arick M.A. 2nd"/>
            <person name="Thrash A."/>
            <person name="Conover J.L."/>
            <person name="Sanders W.S."/>
            <person name="Peterson D.G."/>
            <person name="Frelichowski J.E."/>
            <person name="Scheffler J.A."/>
            <person name="Scheffler B.E."/>
            <person name="Wendel J.F."/>
        </authorList>
    </citation>
    <scope>NUCLEOTIDE SEQUENCE [LARGE SCALE GENOMIC DNA]</scope>
    <source>
        <strain evidence="1">6</strain>
        <tissue evidence="1">Leaf</tissue>
    </source>
</reference>
<evidence type="ECO:0000313" key="1">
    <source>
        <dbReference type="EMBL" id="MBA0841048.1"/>
    </source>
</evidence>
<accession>A0A7J9K3N0</accession>
<organism evidence="1 2">
    <name type="scientific">Gossypium armourianum</name>
    <dbReference type="NCBI Taxonomy" id="34283"/>
    <lineage>
        <taxon>Eukaryota</taxon>
        <taxon>Viridiplantae</taxon>
        <taxon>Streptophyta</taxon>
        <taxon>Embryophyta</taxon>
        <taxon>Tracheophyta</taxon>
        <taxon>Spermatophyta</taxon>
        <taxon>Magnoliopsida</taxon>
        <taxon>eudicotyledons</taxon>
        <taxon>Gunneridae</taxon>
        <taxon>Pentapetalae</taxon>
        <taxon>rosids</taxon>
        <taxon>malvids</taxon>
        <taxon>Malvales</taxon>
        <taxon>Malvaceae</taxon>
        <taxon>Malvoideae</taxon>
        <taxon>Gossypium</taxon>
    </lineage>
</organism>
<dbReference type="Proteomes" id="UP000593575">
    <property type="component" value="Unassembled WGS sequence"/>
</dbReference>
<proteinExistence type="predicted"/>
<dbReference type="AlphaFoldDB" id="A0A7J9K3N0"/>